<evidence type="ECO:0000256" key="1">
    <source>
        <dbReference type="ARBA" id="ARBA00023157"/>
    </source>
</evidence>
<dbReference type="CDD" id="cd00037">
    <property type="entry name" value="CLECT"/>
    <property type="match status" value="1"/>
</dbReference>
<dbReference type="PANTHER" id="PTHR22803">
    <property type="entry name" value="MANNOSE, PHOSPHOLIPASE, LECTIN RECEPTOR RELATED"/>
    <property type="match status" value="1"/>
</dbReference>
<dbReference type="Proteomes" id="UP000265020">
    <property type="component" value="Unassembled WGS sequence"/>
</dbReference>
<dbReference type="Ensembl" id="ENSCVAT00000012015.1">
    <property type="protein sequence ID" value="ENSCVAP00000021353.1"/>
    <property type="gene ID" value="ENSCVAG00000003334.1"/>
</dbReference>
<dbReference type="Gene3D" id="3.10.100.10">
    <property type="entry name" value="Mannose-Binding Protein A, subunit A"/>
    <property type="match status" value="1"/>
</dbReference>
<organism evidence="3 4">
    <name type="scientific">Cyprinodon variegatus</name>
    <name type="common">Sheepshead minnow</name>
    <dbReference type="NCBI Taxonomy" id="28743"/>
    <lineage>
        <taxon>Eukaryota</taxon>
        <taxon>Metazoa</taxon>
        <taxon>Chordata</taxon>
        <taxon>Craniata</taxon>
        <taxon>Vertebrata</taxon>
        <taxon>Euteleostomi</taxon>
        <taxon>Actinopterygii</taxon>
        <taxon>Neopterygii</taxon>
        <taxon>Teleostei</taxon>
        <taxon>Neoteleostei</taxon>
        <taxon>Acanthomorphata</taxon>
        <taxon>Ovalentaria</taxon>
        <taxon>Atherinomorphae</taxon>
        <taxon>Cyprinodontiformes</taxon>
        <taxon>Cyprinodontidae</taxon>
        <taxon>Cyprinodon</taxon>
    </lineage>
</organism>
<keyword evidence="1" id="KW-1015">Disulfide bond</keyword>
<dbReference type="Pfam" id="PF00059">
    <property type="entry name" value="Lectin_C"/>
    <property type="match status" value="1"/>
</dbReference>
<evidence type="ECO:0000313" key="4">
    <source>
        <dbReference type="Proteomes" id="UP000265020"/>
    </source>
</evidence>
<dbReference type="AlphaFoldDB" id="A0A3Q2DP59"/>
<sequence length="136" mass="15527">MAKRSCPWGWSHLNGRCFKYFSTCRTWTQAERDCLSMEANLASVHNYEESVYINGLISASGDGYAEVWIGATDAQEDNIWFWSDGSKFQDANWCNNQPNNFNGNQKCVIMNHGASSCWGDRRCTLTRPYVCVKKNC</sequence>
<dbReference type="InterPro" id="IPR016186">
    <property type="entry name" value="C-type_lectin-like/link_sf"/>
</dbReference>
<evidence type="ECO:0000259" key="2">
    <source>
        <dbReference type="PROSITE" id="PS50041"/>
    </source>
</evidence>
<dbReference type="InterPro" id="IPR018378">
    <property type="entry name" value="C-type_lectin_CS"/>
</dbReference>
<dbReference type="PROSITE" id="PS00615">
    <property type="entry name" value="C_TYPE_LECTIN_1"/>
    <property type="match status" value="1"/>
</dbReference>
<evidence type="ECO:0000313" key="3">
    <source>
        <dbReference type="Ensembl" id="ENSCVAP00000021353.1"/>
    </source>
</evidence>
<dbReference type="InterPro" id="IPR001304">
    <property type="entry name" value="C-type_lectin-like"/>
</dbReference>
<name>A0A3Q2DP59_CYPVA</name>
<dbReference type="InterPro" id="IPR050111">
    <property type="entry name" value="C-type_lectin/snaclec_domain"/>
</dbReference>
<dbReference type="InterPro" id="IPR016187">
    <property type="entry name" value="CTDL_fold"/>
</dbReference>
<reference evidence="3" key="1">
    <citation type="submission" date="2025-08" db="UniProtKB">
        <authorList>
            <consortium name="Ensembl"/>
        </authorList>
    </citation>
    <scope>IDENTIFICATION</scope>
</reference>
<dbReference type="PROSITE" id="PS50041">
    <property type="entry name" value="C_TYPE_LECTIN_2"/>
    <property type="match status" value="1"/>
</dbReference>
<dbReference type="OMA" id="CLSMEAN"/>
<protein>
    <recommendedName>
        <fullName evidence="2">C-type lectin domain-containing protein</fullName>
    </recommendedName>
</protein>
<dbReference type="SMART" id="SM00034">
    <property type="entry name" value="CLECT"/>
    <property type="match status" value="1"/>
</dbReference>
<dbReference type="SUPFAM" id="SSF56436">
    <property type="entry name" value="C-type lectin-like"/>
    <property type="match status" value="1"/>
</dbReference>
<accession>A0A3Q2DP59</accession>
<proteinExistence type="predicted"/>
<feature type="domain" description="C-type lectin" evidence="2">
    <location>
        <begin position="13"/>
        <end position="132"/>
    </location>
</feature>
<keyword evidence="4" id="KW-1185">Reference proteome</keyword>
<dbReference type="GeneTree" id="ENSGT00940000164599"/>
<dbReference type="PRINTS" id="PR01504">
    <property type="entry name" value="PNCREATITSAP"/>
</dbReference>
<reference evidence="3" key="2">
    <citation type="submission" date="2025-09" db="UniProtKB">
        <authorList>
            <consortium name="Ensembl"/>
        </authorList>
    </citation>
    <scope>IDENTIFICATION</scope>
</reference>